<protein>
    <recommendedName>
        <fullName evidence="2">NADH-quinone oxidoreductase subunit J</fullName>
        <ecNumber evidence="2">7.1.1.-</ecNumber>
    </recommendedName>
</protein>
<evidence type="ECO:0000313" key="3">
    <source>
        <dbReference type="EMBL" id="AUN96537.1"/>
    </source>
</evidence>
<dbReference type="GO" id="GO:0008137">
    <property type="term" value="F:NADH dehydrogenase (ubiquinone) activity"/>
    <property type="evidence" value="ECO:0007669"/>
    <property type="project" value="UniProtKB-UniRule"/>
</dbReference>
<organism evidence="3 4">
    <name type="scientific">Bacteriovorax stolpii</name>
    <name type="common">Bdellovibrio stolpii</name>
    <dbReference type="NCBI Taxonomy" id="960"/>
    <lineage>
        <taxon>Bacteria</taxon>
        <taxon>Pseudomonadati</taxon>
        <taxon>Bdellovibrionota</taxon>
        <taxon>Bacteriovoracia</taxon>
        <taxon>Bacteriovoracales</taxon>
        <taxon>Bacteriovoracaceae</taxon>
        <taxon>Bacteriovorax</taxon>
    </lineage>
</organism>
<feature type="transmembrane region" description="Helical" evidence="2">
    <location>
        <begin position="30"/>
        <end position="52"/>
    </location>
</feature>
<dbReference type="OrthoDB" id="13239at2"/>
<keyword evidence="2" id="KW-0812">Transmembrane</keyword>
<comment type="similarity">
    <text evidence="1 2">Belongs to the complex I subunit 6 family.</text>
</comment>
<dbReference type="InterPro" id="IPR042106">
    <property type="entry name" value="Nuo/plastoQ_OxRdtase_6_NuoJ"/>
</dbReference>
<dbReference type="AlphaFoldDB" id="A0A2K9NM03"/>
<dbReference type="EMBL" id="CP025704">
    <property type="protein sequence ID" value="AUN96537.1"/>
    <property type="molecule type" value="Genomic_DNA"/>
</dbReference>
<keyword evidence="2" id="KW-0874">Quinone</keyword>
<name>A0A2K9NM03_BACTC</name>
<dbReference type="EC" id="7.1.1.-" evidence="2"/>
<proteinExistence type="inferred from homology"/>
<dbReference type="Pfam" id="PF00499">
    <property type="entry name" value="Oxidored_q3"/>
    <property type="match status" value="1"/>
</dbReference>
<feature type="transmembrane region" description="Helical" evidence="2">
    <location>
        <begin position="6"/>
        <end position="23"/>
    </location>
</feature>
<evidence type="ECO:0000256" key="2">
    <source>
        <dbReference type="RuleBase" id="RU004429"/>
    </source>
</evidence>
<comment type="catalytic activity">
    <reaction evidence="2">
        <text>a quinone + NADH + 5 H(+)(in) = a quinol + NAD(+) + 4 H(+)(out)</text>
        <dbReference type="Rhea" id="RHEA:57888"/>
        <dbReference type="ChEBI" id="CHEBI:15378"/>
        <dbReference type="ChEBI" id="CHEBI:24646"/>
        <dbReference type="ChEBI" id="CHEBI:57540"/>
        <dbReference type="ChEBI" id="CHEBI:57945"/>
        <dbReference type="ChEBI" id="CHEBI:132124"/>
    </reaction>
</comment>
<feature type="transmembrane region" description="Helical" evidence="2">
    <location>
        <begin position="149"/>
        <end position="169"/>
    </location>
</feature>
<keyword evidence="2" id="KW-0520">NAD</keyword>
<gene>
    <name evidence="3" type="ORF">C0V70_00125</name>
</gene>
<keyword evidence="2" id="KW-1133">Transmembrane helix</keyword>
<keyword evidence="2" id="KW-0472">Membrane</keyword>
<dbReference type="InterPro" id="IPR001457">
    <property type="entry name" value="NADH_UbQ/plastoQ_OxRdtase_su6"/>
</dbReference>
<dbReference type="Proteomes" id="UP000235584">
    <property type="component" value="Chromosome"/>
</dbReference>
<accession>A0A2K9NM03</accession>
<comment type="function">
    <text evidence="2">NDH-1 shuttles electrons from NADH, via FMN and iron-sulfur (Fe-S) centers, to quinones in the respiratory chain. Couples the redox reaction to proton translocation (for every two electrons transferred, four hydrogen ions are translocated across the cytoplasmic membrane), and thus conserves the redox energy in a proton gradient.</text>
</comment>
<keyword evidence="4" id="KW-1185">Reference proteome</keyword>
<comment type="subcellular location">
    <subcellularLocation>
        <location evidence="2">Cell membrane</location>
        <topology evidence="2">Multi-pass membrane protein</topology>
    </subcellularLocation>
</comment>
<dbReference type="Gene3D" id="1.20.120.1200">
    <property type="entry name" value="NADH-ubiquinone/plastoquinone oxidoreductase chain 6, subunit NuoJ"/>
    <property type="match status" value="1"/>
</dbReference>
<dbReference type="PANTHER" id="PTHR33269:SF17">
    <property type="entry name" value="NADH-UBIQUINONE OXIDOREDUCTASE CHAIN 6"/>
    <property type="match status" value="1"/>
</dbReference>
<reference evidence="3 4" key="1">
    <citation type="submission" date="2018-01" db="EMBL/GenBank/DDBJ databases">
        <title>Complete genome sequence of Bacteriovorax stolpii DSM12778.</title>
        <authorList>
            <person name="Tang B."/>
            <person name="Chang J."/>
        </authorList>
    </citation>
    <scope>NUCLEOTIDE SEQUENCE [LARGE SCALE GENOMIC DNA]</scope>
    <source>
        <strain evidence="3 4">DSM 12778</strain>
    </source>
</reference>
<dbReference type="KEGG" id="bsto:C0V70_00125"/>
<dbReference type="GO" id="GO:0005886">
    <property type="term" value="C:plasma membrane"/>
    <property type="evidence" value="ECO:0007669"/>
    <property type="project" value="UniProtKB-SubCell"/>
</dbReference>
<sequence>MFSNTLFLVSALLTIGGAVAVVVSKNLMHACIYLLASLFGVAGLYACIGADFLAATQLVVYAGGVIILMLFAIMLTGGSGNRVNKYGLEKIPAMGNPKTFFFAGFAALVSAAVLIKVLVPVFRNSGTLVATDNAPTVERIGTLLATDHILAFEISSVLLLGALIGAAVISRPRKEIHD</sequence>
<evidence type="ECO:0000313" key="4">
    <source>
        <dbReference type="Proteomes" id="UP000235584"/>
    </source>
</evidence>
<feature type="transmembrane region" description="Helical" evidence="2">
    <location>
        <begin position="58"/>
        <end position="78"/>
    </location>
</feature>
<keyword evidence="2" id="KW-1003">Cell membrane</keyword>
<dbReference type="GO" id="GO:0048038">
    <property type="term" value="F:quinone binding"/>
    <property type="evidence" value="ECO:0007669"/>
    <property type="project" value="UniProtKB-UniRule"/>
</dbReference>
<evidence type="ECO:0000256" key="1">
    <source>
        <dbReference type="ARBA" id="ARBA00005698"/>
    </source>
</evidence>
<feature type="transmembrane region" description="Helical" evidence="2">
    <location>
        <begin position="99"/>
        <end position="119"/>
    </location>
</feature>
<dbReference type="RefSeq" id="WP_102241832.1">
    <property type="nucleotide sequence ID" value="NZ_CP025704.1"/>
</dbReference>
<dbReference type="PANTHER" id="PTHR33269">
    <property type="entry name" value="NADH-UBIQUINONE OXIDOREDUCTASE CHAIN 6"/>
    <property type="match status" value="1"/>
</dbReference>